<evidence type="ECO:0000313" key="8">
    <source>
        <dbReference type="EMBL" id="WMV40800.1"/>
    </source>
</evidence>
<proteinExistence type="inferred from homology"/>
<protein>
    <recommendedName>
        <fullName evidence="10">NB-ARC domain-containing protein</fullName>
    </recommendedName>
</protein>
<dbReference type="Gene3D" id="3.80.10.10">
    <property type="entry name" value="Ribonuclease Inhibitor"/>
    <property type="match status" value="2"/>
</dbReference>
<evidence type="ECO:0000259" key="6">
    <source>
        <dbReference type="Pfam" id="PF00931"/>
    </source>
</evidence>
<gene>
    <name evidence="8" type="ORF">MTR67_034185</name>
</gene>
<dbReference type="Pfam" id="PF23559">
    <property type="entry name" value="WHD_DRP"/>
    <property type="match status" value="1"/>
</dbReference>
<evidence type="ECO:0000256" key="1">
    <source>
        <dbReference type="ARBA" id="ARBA00008894"/>
    </source>
</evidence>
<reference evidence="8" key="1">
    <citation type="submission" date="2023-08" db="EMBL/GenBank/DDBJ databases">
        <title>A de novo genome assembly of Solanum verrucosum Schlechtendal, a Mexican diploid species geographically isolated from the other diploid A-genome species in potato relatives.</title>
        <authorList>
            <person name="Hosaka K."/>
        </authorList>
    </citation>
    <scope>NUCLEOTIDE SEQUENCE</scope>
    <source>
        <tissue evidence="8">Young leaves</tissue>
    </source>
</reference>
<keyword evidence="2" id="KW-0547">Nucleotide-binding</keyword>
<evidence type="ECO:0000256" key="3">
    <source>
        <dbReference type="ARBA" id="ARBA00022821"/>
    </source>
</evidence>
<keyword evidence="3" id="KW-0611">Plant defense</keyword>
<sequence>MKDTKNLSTEKGSNTVSVLMNASQNKDDQTYEDSQLSELNEDEQTDEYAQISKQDEDDQNDRDSRIFKLAHLLLKIIPTELEVMHICYTNLKDSTSAEIGRFIKKILETSPDILWEYLIHLQEHMITVITPSTLGARKIHVMIEFLLIILFVMPNDFIHHDKLFDFLAFVGALIKEVSTLVRDLEEKLRNKESTDETNRATLKLLEIIEILKEDLKHVYLKVSDLSQCCFPMSDGPLFMHLLQRHLDDLLDSNAYSIALIKEQIRLAKDVIDSIIVRDNGLLHLIFSLPITRKKIKLIKEDISNLHEKIPENRGFEEKTNLILRKLTSGPADLDVISITGMPGSGKTTLAYKVKNDKSVSSHFELRAWCTVDQGYAEKKLLDKIFNQVSDSNSILSENIDVTDKLRKQLYGKKYLISLDDVWDTTTWDELIRPFPEVEKGSRIILTTRKKEVALHGKLYTAPLNLRLLRSKESWELLEKKEFDNESFPDDLLDVGKEIAENCKGLLLVADLNAGVIARREKKRTVSLEVQNNLSSFILNSEVEVMKVIKLSYDHLPHHLKPCLLYLASCPKDTALTISLLKAVWSAKGLVEQIEMKSVKEVMDVYMDNLISSSLVILFNEIGDEPSCQPHDLVHDFCFIKAREEKLFEWISSSTPSSSSDLMPRIVTIHYNSELLGLNNFVQFDSNKKRHSGKHMYSLTVVCDDSVSETFQLRHLRLLRYLDLDPSFIKVKDSLLNEICMLNHLRYLCIRTEVKSLPLSFSNLWNLEILLVHNEGSAFALLPRIWDLVKLQVLSVNDSSFFDMDADGSIVIAEDTKLENLRILGKLLVLSYSKDAKYIFTRFPNLQVLVFVLKESWDYSTEQHWFPKFDCLTELENLSVGFKSSNTNDSGSFVATNRPWDFHFPSNLKKLCLLDFPLSTNSLSTIAILPNFEEMTLYDTIIHGEKWNMGEEDTFKNLKCLKLHRVTLSNWVVGEESFPALEKLKLEGCCDLEEIPPSFGDIYSLKIIELVESPQLEDSAMKIKEYAKDMRGGDELQLVGRKNNPLFK</sequence>
<evidence type="ECO:0000256" key="4">
    <source>
        <dbReference type="ARBA" id="ARBA00022840"/>
    </source>
</evidence>
<dbReference type="PRINTS" id="PR00364">
    <property type="entry name" value="DISEASERSIST"/>
</dbReference>
<dbReference type="GO" id="GO:0043531">
    <property type="term" value="F:ADP binding"/>
    <property type="evidence" value="ECO:0007669"/>
    <property type="project" value="InterPro"/>
</dbReference>
<evidence type="ECO:0000256" key="5">
    <source>
        <dbReference type="SAM" id="MobiDB-lite"/>
    </source>
</evidence>
<dbReference type="Gene3D" id="3.40.50.300">
    <property type="entry name" value="P-loop containing nucleotide triphosphate hydrolases"/>
    <property type="match status" value="1"/>
</dbReference>
<name>A0AAF0U7R3_SOLVR</name>
<dbReference type="SUPFAM" id="SSF52540">
    <property type="entry name" value="P-loop containing nucleoside triphosphate hydrolases"/>
    <property type="match status" value="1"/>
</dbReference>
<comment type="similarity">
    <text evidence="1">Belongs to the disease resistance NB-LRR family.</text>
</comment>
<dbReference type="FunFam" id="3.40.50.300:FF:001091">
    <property type="entry name" value="Probable disease resistance protein At1g61300"/>
    <property type="match status" value="1"/>
</dbReference>
<keyword evidence="4" id="KW-0067">ATP-binding</keyword>
<feature type="domain" description="Disease resistance protein winged helix" evidence="7">
    <location>
        <begin position="570"/>
        <end position="636"/>
    </location>
</feature>
<dbReference type="AlphaFoldDB" id="A0AAF0U7R3"/>
<keyword evidence="9" id="KW-1185">Reference proteome</keyword>
<dbReference type="InterPro" id="IPR058922">
    <property type="entry name" value="WHD_DRP"/>
</dbReference>
<evidence type="ECO:0000256" key="2">
    <source>
        <dbReference type="ARBA" id="ARBA00022741"/>
    </source>
</evidence>
<organism evidence="8 9">
    <name type="scientific">Solanum verrucosum</name>
    <dbReference type="NCBI Taxonomy" id="315347"/>
    <lineage>
        <taxon>Eukaryota</taxon>
        <taxon>Viridiplantae</taxon>
        <taxon>Streptophyta</taxon>
        <taxon>Embryophyta</taxon>
        <taxon>Tracheophyta</taxon>
        <taxon>Spermatophyta</taxon>
        <taxon>Magnoliopsida</taxon>
        <taxon>eudicotyledons</taxon>
        <taxon>Gunneridae</taxon>
        <taxon>Pentapetalae</taxon>
        <taxon>asterids</taxon>
        <taxon>lamiids</taxon>
        <taxon>Solanales</taxon>
        <taxon>Solanaceae</taxon>
        <taxon>Solanoideae</taxon>
        <taxon>Solaneae</taxon>
        <taxon>Solanum</taxon>
    </lineage>
</organism>
<dbReference type="InterPro" id="IPR032675">
    <property type="entry name" value="LRR_dom_sf"/>
</dbReference>
<dbReference type="GO" id="GO:0006952">
    <property type="term" value="P:defense response"/>
    <property type="evidence" value="ECO:0007669"/>
    <property type="project" value="UniProtKB-KW"/>
</dbReference>
<dbReference type="PANTHER" id="PTHR15140:SF52">
    <property type="entry name" value="LATE BLIGHT RESISTANCE PROTEIN HOMOLOG R1A-4"/>
    <property type="match status" value="1"/>
</dbReference>
<dbReference type="InterPro" id="IPR002182">
    <property type="entry name" value="NB-ARC"/>
</dbReference>
<dbReference type="PANTHER" id="PTHR15140">
    <property type="entry name" value="TUBULIN-SPECIFIC CHAPERONE E"/>
    <property type="match status" value="1"/>
</dbReference>
<evidence type="ECO:0008006" key="10">
    <source>
        <dbReference type="Google" id="ProtNLM"/>
    </source>
</evidence>
<dbReference type="Gene3D" id="1.10.10.10">
    <property type="entry name" value="Winged helix-like DNA-binding domain superfamily/Winged helix DNA-binding domain"/>
    <property type="match status" value="1"/>
</dbReference>
<dbReference type="EMBL" id="CP133619">
    <property type="protein sequence ID" value="WMV40800.1"/>
    <property type="molecule type" value="Genomic_DNA"/>
</dbReference>
<dbReference type="SUPFAM" id="SSF52058">
    <property type="entry name" value="L domain-like"/>
    <property type="match status" value="1"/>
</dbReference>
<accession>A0AAF0U7R3</accession>
<dbReference type="InterPro" id="IPR036388">
    <property type="entry name" value="WH-like_DNA-bd_sf"/>
</dbReference>
<dbReference type="GO" id="GO:0005524">
    <property type="term" value="F:ATP binding"/>
    <property type="evidence" value="ECO:0007669"/>
    <property type="project" value="UniProtKB-KW"/>
</dbReference>
<dbReference type="Proteomes" id="UP001234989">
    <property type="component" value="Chromosome 8"/>
</dbReference>
<evidence type="ECO:0000259" key="7">
    <source>
        <dbReference type="Pfam" id="PF23559"/>
    </source>
</evidence>
<feature type="region of interest" description="Disordered" evidence="5">
    <location>
        <begin position="1"/>
        <end position="59"/>
    </location>
</feature>
<feature type="domain" description="NB-ARC" evidence="6">
    <location>
        <begin position="317"/>
        <end position="485"/>
    </location>
</feature>
<dbReference type="Pfam" id="PF00931">
    <property type="entry name" value="NB-ARC"/>
    <property type="match status" value="1"/>
</dbReference>
<feature type="compositionally biased region" description="Polar residues" evidence="5">
    <location>
        <begin position="1"/>
        <end position="24"/>
    </location>
</feature>
<dbReference type="InterPro" id="IPR027417">
    <property type="entry name" value="P-loop_NTPase"/>
</dbReference>
<evidence type="ECO:0000313" key="9">
    <source>
        <dbReference type="Proteomes" id="UP001234989"/>
    </source>
</evidence>